<dbReference type="GO" id="GO:0006355">
    <property type="term" value="P:regulation of DNA-templated transcription"/>
    <property type="evidence" value="ECO:0007669"/>
    <property type="project" value="InterPro"/>
</dbReference>
<evidence type="ECO:0000313" key="3">
    <source>
        <dbReference type="Proteomes" id="UP000541185"/>
    </source>
</evidence>
<dbReference type="Gene3D" id="1.10.10.10">
    <property type="entry name" value="Winged helix-like DNA-binding domain superfamily/Winged helix DNA-binding domain"/>
    <property type="match status" value="1"/>
</dbReference>
<dbReference type="AlphaFoldDB" id="A0A848HBZ3"/>
<dbReference type="RefSeq" id="WP_169419176.1">
    <property type="nucleotide sequence ID" value="NZ_JABBFX010000001.1"/>
</dbReference>
<dbReference type="InterPro" id="IPR000792">
    <property type="entry name" value="Tscrpt_reg_LuxR_C"/>
</dbReference>
<organism evidence="2 3">
    <name type="scientific">Ramlibacter agri</name>
    <dbReference type="NCBI Taxonomy" id="2728837"/>
    <lineage>
        <taxon>Bacteria</taxon>
        <taxon>Pseudomonadati</taxon>
        <taxon>Pseudomonadota</taxon>
        <taxon>Betaproteobacteria</taxon>
        <taxon>Burkholderiales</taxon>
        <taxon>Comamonadaceae</taxon>
        <taxon>Ramlibacter</taxon>
    </lineage>
</organism>
<name>A0A848HBZ3_9BURK</name>
<accession>A0A848HBZ3</accession>
<dbReference type="SUPFAM" id="SSF46894">
    <property type="entry name" value="C-terminal effector domain of the bipartite response regulators"/>
    <property type="match status" value="1"/>
</dbReference>
<dbReference type="GO" id="GO:0003677">
    <property type="term" value="F:DNA binding"/>
    <property type="evidence" value="ECO:0007669"/>
    <property type="project" value="InterPro"/>
</dbReference>
<evidence type="ECO:0000313" key="2">
    <source>
        <dbReference type="EMBL" id="NML45088.1"/>
    </source>
</evidence>
<gene>
    <name evidence="2" type="ORF">HHL11_15120</name>
</gene>
<proteinExistence type="predicted"/>
<dbReference type="SMART" id="SM00421">
    <property type="entry name" value="HTH_LUXR"/>
    <property type="match status" value="1"/>
</dbReference>
<dbReference type="InterPro" id="IPR016032">
    <property type="entry name" value="Sig_transdc_resp-reg_C-effctor"/>
</dbReference>
<dbReference type="Pfam" id="PF00196">
    <property type="entry name" value="GerE"/>
    <property type="match status" value="1"/>
</dbReference>
<protein>
    <recommendedName>
        <fullName evidence="1">HTH luxR-type domain-containing protein</fullName>
    </recommendedName>
</protein>
<dbReference type="EMBL" id="JABBFX010000001">
    <property type="protein sequence ID" value="NML45088.1"/>
    <property type="molecule type" value="Genomic_DNA"/>
</dbReference>
<reference evidence="2 3" key="1">
    <citation type="submission" date="2020-04" db="EMBL/GenBank/DDBJ databases">
        <title>Ramlibacter sp. G-1-2-2 isolated from soil.</title>
        <authorList>
            <person name="Dahal R.H."/>
        </authorList>
    </citation>
    <scope>NUCLEOTIDE SEQUENCE [LARGE SCALE GENOMIC DNA]</scope>
    <source>
        <strain evidence="2 3">G-1-2-2</strain>
    </source>
</reference>
<dbReference type="PRINTS" id="PR00038">
    <property type="entry name" value="HTHLUXR"/>
</dbReference>
<dbReference type="InterPro" id="IPR036388">
    <property type="entry name" value="WH-like_DNA-bd_sf"/>
</dbReference>
<keyword evidence="3" id="KW-1185">Reference proteome</keyword>
<feature type="domain" description="HTH luxR-type" evidence="1">
    <location>
        <begin position="147"/>
        <end position="204"/>
    </location>
</feature>
<dbReference type="Proteomes" id="UP000541185">
    <property type="component" value="Unassembled WGS sequence"/>
</dbReference>
<sequence>MDLSDPPLQSVLEGQPAFNPHYLSHQLLDRLQQPALLLTLRGEVQHANRAAHDLRQHTALLQRADGSLGLPAPAWTPLLARCDRLALAHAASGTHFESLRVEAGTESLQAVYGLLGAPVLDPQPLLLVLLYHPRSAPGIDPALLRAMFKLTPTEARIAVLLAEGLTLKEIAAAVQSQPDTVRKHLRCVFGKTGTGRQLDLVRLLLHLPRA</sequence>
<evidence type="ECO:0000259" key="1">
    <source>
        <dbReference type="SMART" id="SM00421"/>
    </source>
</evidence>
<comment type="caution">
    <text evidence="2">The sequence shown here is derived from an EMBL/GenBank/DDBJ whole genome shotgun (WGS) entry which is preliminary data.</text>
</comment>